<dbReference type="Proteomes" id="UP000481252">
    <property type="component" value="Unassembled WGS sequence"/>
</dbReference>
<organism evidence="7 8">
    <name type="scientific">Mesorhizobium zhangyense</name>
    <dbReference type="NCBI Taxonomy" id="1776730"/>
    <lineage>
        <taxon>Bacteria</taxon>
        <taxon>Pseudomonadati</taxon>
        <taxon>Pseudomonadota</taxon>
        <taxon>Alphaproteobacteria</taxon>
        <taxon>Hyphomicrobiales</taxon>
        <taxon>Phyllobacteriaceae</taxon>
        <taxon>Mesorhizobium</taxon>
    </lineage>
</organism>
<keyword evidence="2" id="KW-1003">Cell membrane</keyword>
<dbReference type="InterPro" id="IPR036010">
    <property type="entry name" value="2Fe-2S_ferredoxin-like_sf"/>
</dbReference>
<dbReference type="GO" id="GO:0004016">
    <property type="term" value="F:adenylate cyclase activity"/>
    <property type="evidence" value="ECO:0007669"/>
    <property type="project" value="UniProtKB-ARBA"/>
</dbReference>
<keyword evidence="8" id="KW-1185">Reference proteome</keyword>
<keyword evidence="4" id="KW-1133">Transmembrane helix</keyword>
<dbReference type="InterPro" id="IPR001054">
    <property type="entry name" value="A/G_cyclase"/>
</dbReference>
<dbReference type="InterPro" id="IPR050697">
    <property type="entry name" value="Adenylyl/Guanylyl_Cyclase_3/4"/>
</dbReference>
<dbReference type="GO" id="GO:0005886">
    <property type="term" value="C:plasma membrane"/>
    <property type="evidence" value="ECO:0007669"/>
    <property type="project" value="UniProtKB-SubCell"/>
</dbReference>
<dbReference type="InterPro" id="IPR012675">
    <property type="entry name" value="Beta-grasp_dom_sf"/>
</dbReference>
<dbReference type="PANTHER" id="PTHR43081">
    <property type="entry name" value="ADENYLATE CYCLASE, TERMINAL-DIFFERENTIATION SPECIFIC-RELATED"/>
    <property type="match status" value="1"/>
</dbReference>
<dbReference type="PROSITE" id="PS51085">
    <property type="entry name" value="2FE2S_FER_2"/>
    <property type="match status" value="1"/>
</dbReference>
<keyword evidence="3 4" id="KW-0472">Membrane</keyword>
<feature type="transmembrane region" description="Helical" evidence="4">
    <location>
        <begin position="182"/>
        <end position="199"/>
    </location>
</feature>
<dbReference type="PROSITE" id="PS50125">
    <property type="entry name" value="GUANYLATE_CYCLASE_2"/>
    <property type="match status" value="1"/>
</dbReference>
<dbReference type="SUPFAM" id="SSF55073">
    <property type="entry name" value="Nucleotide cyclase"/>
    <property type="match status" value="1"/>
</dbReference>
<sequence length="571" mass="62064">MAAPQLSQAPVRRLLSDRNLRTARLVSGMVLMSFVTMHLMNHALLLISLPAAETMRPWFLLIWRNPLGTVALYGSVSVHFALALLSLYRKRGLIMPMREIFQIVLGFAIPLLIAEHVIGTRVFHTLTGVEDSYRYVLRTLWVASPIGGVRQSVATIVIWVHGCLGLYFWLRYRHWYPRVAPWLLIVAVLVPVLALLGFVEGGRTIASIGATPPPINAPVIAADKQIKEMLIRSVYLGFGGLLAGVFALRALRAYRERRNLIEVRYSDGHVVRVARGYSVLEASRVGGIPHYAVCGGKGRCSTCRIKVSEGLENLPSPNSVEQATLKRLGADPDVRLACQLRPTGNVSVTPLLVPDRNRLLLPGQPVIPGREREVAVLFCDIRNFTGLADHRLPFDIVFLLNRYFAMVGKAVEQAGGRMDKFIGDGAMALFGVDTTNVEACRQALAAAAAIIRDLEQLNDDLAGEISSPLRVAIGIHAGPAIVGAMGYRDVMGVTAVGDTVNIASRLELAAKEFNATVVVSETVVQLSGLDLSTLEICDIDIRGRALPLKVRVVPQGTTLPIAAQKPAADAA</sequence>
<gene>
    <name evidence="7" type="ORF">G6N74_13485</name>
</gene>
<dbReference type="RefSeq" id="WP_165118130.1">
    <property type="nucleotide sequence ID" value="NZ_JAAKZG010000005.1"/>
</dbReference>
<dbReference type="SUPFAM" id="SSF81343">
    <property type="entry name" value="Fumarate reductase respiratory complex transmembrane subunits"/>
    <property type="match status" value="1"/>
</dbReference>
<evidence type="ECO:0000256" key="4">
    <source>
        <dbReference type="SAM" id="Phobius"/>
    </source>
</evidence>
<reference evidence="7 8" key="1">
    <citation type="submission" date="2020-02" db="EMBL/GenBank/DDBJ databases">
        <title>Genome sequence of the type strain CGMCC 1.15528 of Mesorhizobium zhangyense.</title>
        <authorList>
            <person name="Gao J."/>
            <person name="Sun J."/>
        </authorList>
    </citation>
    <scope>NUCLEOTIDE SEQUENCE [LARGE SCALE GENOMIC DNA]</scope>
    <source>
        <strain evidence="7 8">CGMCC 1.15528</strain>
    </source>
</reference>
<dbReference type="InterPro" id="IPR034804">
    <property type="entry name" value="SQR/QFR_C/D"/>
</dbReference>
<comment type="caution">
    <text evidence="7">The sequence shown here is derived from an EMBL/GenBank/DDBJ whole genome shotgun (WGS) entry which is preliminary data.</text>
</comment>
<evidence type="ECO:0000256" key="3">
    <source>
        <dbReference type="ARBA" id="ARBA00023136"/>
    </source>
</evidence>
<dbReference type="EMBL" id="JAAKZG010000005">
    <property type="protein sequence ID" value="NGN42077.1"/>
    <property type="molecule type" value="Genomic_DNA"/>
</dbReference>
<evidence type="ECO:0000259" key="5">
    <source>
        <dbReference type="PROSITE" id="PS50125"/>
    </source>
</evidence>
<evidence type="ECO:0000259" key="6">
    <source>
        <dbReference type="PROSITE" id="PS51085"/>
    </source>
</evidence>
<dbReference type="GO" id="GO:0006171">
    <property type="term" value="P:cAMP biosynthetic process"/>
    <property type="evidence" value="ECO:0007669"/>
    <property type="project" value="TreeGrafter"/>
</dbReference>
<dbReference type="PANTHER" id="PTHR43081:SF17">
    <property type="entry name" value="BLL5647 PROTEIN"/>
    <property type="match status" value="1"/>
</dbReference>
<dbReference type="Pfam" id="PF00211">
    <property type="entry name" value="Guanylate_cyc"/>
    <property type="match status" value="1"/>
</dbReference>
<feature type="domain" description="2Fe-2S ferredoxin-type" evidence="6">
    <location>
        <begin position="259"/>
        <end position="354"/>
    </location>
</feature>
<feature type="transmembrane region" description="Helical" evidence="4">
    <location>
        <begin position="100"/>
        <end position="118"/>
    </location>
</feature>
<feature type="transmembrane region" description="Helical" evidence="4">
    <location>
        <begin position="152"/>
        <end position="170"/>
    </location>
</feature>
<dbReference type="CDD" id="cd07302">
    <property type="entry name" value="CHD"/>
    <property type="match status" value="1"/>
</dbReference>
<dbReference type="GO" id="GO:0051536">
    <property type="term" value="F:iron-sulfur cluster binding"/>
    <property type="evidence" value="ECO:0007669"/>
    <property type="project" value="InterPro"/>
</dbReference>
<dbReference type="GO" id="GO:0035556">
    <property type="term" value="P:intracellular signal transduction"/>
    <property type="evidence" value="ECO:0007669"/>
    <property type="project" value="InterPro"/>
</dbReference>
<dbReference type="SUPFAM" id="SSF54292">
    <property type="entry name" value="2Fe-2S ferredoxin-like"/>
    <property type="match status" value="1"/>
</dbReference>
<dbReference type="InterPro" id="IPR029787">
    <property type="entry name" value="Nucleotide_cyclase"/>
</dbReference>
<proteinExistence type="predicted"/>
<name>A0A7C9R7K7_9HYPH</name>
<dbReference type="AlphaFoldDB" id="A0A7C9R7K7"/>
<evidence type="ECO:0000313" key="7">
    <source>
        <dbReference type="EMBL" id="NGN42077.1"/>
    </source>
</evidence>
<evidence type="ECO:0000256" key="1">
    <source>
        <dbReference type="ARBA" id="ARBA00004651"/>
    </source>
</evidence>
<feature type="domain" description="Guanylate cyclase" evidence="5">
    <location>
        <begin position="375"/>
        <end position="507"/>
    </location>
</feature>
<feature type="transmembrane region" description="Helical" evidence="4">
    <location>
        <begin position="233"/>
        <end position="251"/>
    </location>
</feature>
<dbReference type="SMART" id="SM00044">
    <property type="entry name" value="CYCc"/>
    <property type="match status" value="1"/>
</dbReference>
<keyword evidence="4" id="KW-0812">Transmembrane</keyword>
<evidence type="ECO:0000313" key="8">
    <source>
        <dbReference type="Proteomes" id="UP000481252"/>
    </source>
</evidence>
<comment type="subcellular location">
    <subcellularLocation>
        <location evidence="1">Cell membrane</location>
        <topology evidence="1">Multi-pass membrane protein</topology>
    </subcellularLocation>
</comment>
<feature type="transmembrane region" description="Helical" evidence="4">
    <location>
        <begin position="67"/>
        <end position="88"/>
    </location>
</feature>
<protein>
    <submittedName>
        <fullName evidence="7">Adenylate/guanylate cyclase domain-containing protein</fullName>
    </submittedName>
</protein>
<accession>A0A7C9R7K7</accession>
<dbReference type="Pfam" id="PF00111">
    <property type="entry name" value="Fer2"/>
    <property type="match status" value="1"/>
</dbReference>
<dbReference type="InterPro" id="IPR001041">
    <property type="entry name" value="2Fe-2S_ferredoxin-type"/>
</dbReference>
<dbReference type="Gene3D" id="3.10.20.30">
    <property type="match status" value="1"/>
</dbReference>
<feature type="transmembrane region" description="Helical" evidence="4">
    <location>
        <begin position="22"/>
        <end position="47"/>
    </location>
</feature>
<evidence type="ECO:0000256" key="2">
    <source>
        <dbReference type="ARBA" id="ARBA00022475"/>
    </source>
</evidence>
<dbReference type="CDD" id="cd00207">
    <property type="entry name" value="fer2"/>
    <property type="match status" value="1"/>
</dbReference>
<dbReference type="Gene3D" id="3.30.70.1230">
    <property type="entry name" value="Nucleotide cyclase"/>
    <property type="match status" value="1"/>
</dbReference>